<feature type="transmembrane region" description="Helical" evidence="1">
    <location>
        <begin position="46"/>
        <end position="63"/>
    </location>
</feature>
<dbReference type="PANTHER" id="PTHR34978">
    <property type="entry name" value="POSSIBLE SENSOR-TRANSDUCER PROTEIN BLAR"/>
    <property type="match status" value="1"/>
</dbReference>
<gene>
    <name evidence="3" type="ORF">EC910_112142</name>
</gene>
<feature type="transmembrane region" description="Helical" evidence="1">
    <location>
        <begin position="245"/>
        <end position="264"/>
    </location>
</feature>
<dbReference type="CDD" id="cd07341">
    <property type="entry name" value="M56_BlaR1_MecR1_like"/>
    <property type="match status" value="1"/>
</dbReference>
<dbReference type="InterPro" id="IPR008756">
    <property type="entry name" value="Peptidase_M56"/>
</dbReference>
<evidence type="ECO:0000313" key="4">
    <source>
        <dbReference type="Proteomes" id="UP000295285"/>
    </source>
</evidence>
<name>A0A4R4BD69_BACTU</name>
<dbReference type="EMBL" id="SMDG01000012">
    <property type="protein sequence ID" value="TCW53189.1"/>
    <property type="molecule type" value="Genomic_DNA"/>
</dbReference>
<keyword evidence="1" id="KW-1133">Transmembrane helix</keyword>
<feature type="transmembrane region" description="Helical" evidence="1">
    <location>
        <begin position="134"/>
        <end position="153"/>
    </location>
</feature>
<evidence type="ECO:0000256" key="1">
    <source>
        <dbReference type="SAM" id="Phobius"/>
    </source>
</evidence>
<comment type="caution">
    <text evidence="3">The sequence shown here is derived from an EMBL/GenBank/DDBJ whole genome shotgun (WGS) entry which is preliminary data.</text>
</comment>
<reference evidence="3 4" key="1">
    <citation type="submission" date="2019-03" db="EMBL/GenBank/DDBJ databases">
        <title>Above-ground endophytic microbial communities from plants in different locations in the United States.</title>
        <authorList>
            <person name="Frank C."/>
        </authorList>
    </citation>
    <scope>NUCLEOTIDE SEQUENCE [LARGE SCALE GENOMIC DNA]</scope>
    <source>
        <strain evidence="3 4">LP_2_YM</strain>
    </source>
</reference>
<accession>A0A4R4BD69</accession>
<feature type="transmembrane region" description="Helical" evidence="1">
    <location>
        <begin position="336"/>
        <end position="357"/>
    </location>
</feature>
<dbReference type="RefSeq" id="WP_131933894.1">
    <property type="nucleotide sequence ID" value="NZ_SMDF01000012.1"/>
</dbReference>
<dbReference type="Proteomes" id="UP000295285">
    <property type="component" value="Unassembled WGS sequence"/>
</dbReference>
<dbReference type="Pfam" id="PF05569">
    <property type="entry name" value="Peptidase_M56"/>
    <property type="match status" value="1"/>
</dbReference>
<sequence length="470" mass="55126">MFGVLRNVYLPNIFDWVIETSIMASILVGLILCLKLLLKNQLTPRWQYALWLILLVRLMLPWSPNSSFSMYSMLSQGYEYLRYPMQENIKVQTSKEINEQKTYSFNLKGENEVKNEMMFQDTDKGFWHLSMYEILLYVWLLGVLCLSSSIIIINRRLHVYLHKQSVITDERVLRIFESCKETMSIKRDISLLLAGKIPSPTLLGYIRPRILLCERHIEQLDNKQLRFIFYHELAHFKRRDVGVNWLMYSLLILNWFNPILWYAYYAMREDQEIACDALALTFIGHKEKLAYGHTIITLLEHYSNYNQTPSLANLSGNKYALKRRILMIKKFNRKSYCWSILGIVTVIGVSIFSLMNAKTAENANKKEHKVENIQNIDRKANGNQNIYKPKYSFELEESQIKSLKNKGLPTKQTLVEAKSTGLILVHSTFDNRELAPGFWIMAPGEVDVIKKEEYSTKYGMKNYAIAEEWR</sequence>
<protein>
    <submittedName>
        <fullName evidence="3">Beta-lactamase regulating signal transducer with metallopeptidase domain</fullName>
    </submittedName>
</protein>
<feature type="domain" description="Peptidase M56" evidence="2">
    <location>
        <begin position="17"/>
        <end position="328"/>
    </location>
</feature>
<dbReference type="AlphaFoldDB" id="A0A4R4BD69"/>
<keyword evidence="1" id="KW-0472">Membrane</keyword>
<dbReference type="PANTHER" id="PTHR34978:SF3">
    <property type="entry name" value="SLR0241 PROTEIN"/>
    <property type="match status" value="1"/>
</dbReference>
<keyword evidence="1" id="KW-0812">Transmembrane</keyword>
<feature type="transmembrane region" description="Helical" evidence="1">
    <location>
        <begin position="13"/>
        <end position="34"/>
    </location>
</feature>
<dbReference type="InterPro" id="IPR052173">
    <property type="entry name" value="Beta-lactam_resp_regulator"/>
</dbReference>
<evidence type="ECO:0000313" key="3">
    <source>
        <dbReference type="EMBL" id="TCW53189.1"/>
    </source>
</evidence>
<evidence type="ECO:0000259" key="2">
    <source>
        <dbReference type="Pfam" id="PF05569"/>
    </source>
</evidence>
<proteinExistence type="predicted"/>
<organism evidence="3 4">
    <name type="scientific">Bacillus thuringiensis</name>
    <dbReference type="NCBI Taxonomy" id="1428"/>
    <lineage>
        <taxon>Bacteria</taxon>
        <taxon>Bacillati</taxon>
        <taxon>Bacillota</taxon>
        <taxon>Bacilli</taxon>
        <taxon>Bacillales</taxon>
        <taxon>Bacillaceae</taxon>
        <taxon>Bacillus</taxon>
        <taxon>Bacillus cereus group</taxon>
    </lineage>
</organism>